<name>A0A8S1JEP7_9CHLO</name>
<dbReference type="SUPFAM" id="SSF53098">
    <property type="entry name" value="Ribonuclease H-like"/>
    <property type="match status" value="1"/>
</dbReference>
<keyword evidence="4" id="KW-1185">Reference proteome</keyword>
<evidence type="ECO:0000313" key="4">
    <source>
        <dbReference type="Proteomes" id="UP000708148"/>
    </source>
</evidence>
<dbReference type="InterPro" id="IPR002156">
    <property type="entry name" value="RNaseH_domain"/>
</dbReference>
<accession>A0A8S1JEP7</accession>
<feature type="region of interest" description="Disordered" evidence="1">
    <location>
        <begin position="923"/>
        <end position="945"/>
    </location>
</feature>
<feature type="region of interest" description="Disordered" evidence="1">
    <location>
        <begin position="517"/>
        <end position="538"/>
    </location>
</feature>
<sequence length="1804" mass="196621">MEAEEHFGPAPSPPLGRAGCSDAVDSAARPAPRATDRPRFRALARAAGDLEAQPALERCDEEVDELLDPWRPCASTRSAGDGGDGELLAGLFEGDLAPPGTSAGAPDVVVFVSDDSARRGGRRWGLAVGSAGLPSTSASGSVFLSSGASADSGSSSLGSGVICHPFAVHSCYDGALGGSLSGRDDGGRSSDPDLGLVASPCGRQTSRNASAQDSRSRDLQGGFALGEDVGSSSLGDSGFCTPRASWSSGVSGSSPPPDGSPMSMEDGGTATGQLLGMTGRLGADCHGRGTVAVWAPRQSLGSIGGAVLGASLSGRVEVVGVVIEGSRMLPSDEDPEDSGNWEAVLEDDEAVIDNLSAFSDWLLELPSGRLREVYDMAGLESAPPGASDRSLVDKLVIHHARRRRAVERGVDRAAEMAASPAVQEARDQPPCVGVKRQRLADSPRMDMARQLAAAACLGASAEAGGAGDRPHGRVMAAPHKRLALPPPPEDSGERSANGIHQLQLAVRQPLELVPAGPSAPRQWIEPVPRSTADAPGEASLASVENVHVDVTMTMAAGRAADPLIRSSADVLEALEAVGGLIAKVKGGAPLADSDLLALTPLISASTAIMRGVVAGVAACDLSQEAGRRQATRVMEFGRALDRALTTRWGCTKAVLLVRRTGHGEYAALLTKEGLARAKTLAPVHVPGFGRWERAEDARRRLMSASLVLSGVPLSRSLSDLARELAADNASRWNGVAKADLQDIQVERLNRIAAAELLGPSGSTVIVSAYIRHTWGEGLEELRRAVVWAQSRSPRMVLGMDANGHSPFWGPEDVRTNAVGQAVEELIMLHNLEVINDPDAPPSFVSDRRDKSWIDVTLATRSAALGLADWRVDQDFFSGSDHRAIRFSVAHSPISNRVYRCKDWSGVDWPQFSAAVARECRARGVQRASDHDGSTDARSSSREEIREEADRLTTILTEVLQGAIEEHVPEKRVCWASKPWWSPHLTELRRRMKHLRNRADRLDTDHDRGLYRRACKEFTREVKKAKAAAWRRFCESVNHEDMWPVLQRILKPRRRIQVADLQTDEEQWAVEDSDKASVLQARFFPRAPSSQEFRDRTATRRAEIDAWLATEWGDFPLIQESEVRRRILEMRAVSAPGADGILAKCLQECSDSITPVLQAIFNGLIRSDDVLIWDIVSSTEGTPGRVQAALDFIADWSEEWGLIFDAAKCKALDVTLRRRVEPLHLTMGGRTIPKVDEIKYLGVWIDSRLTWRKHLEVTCNACLQRLRVIRKLCATHWGLHPTVVSTLVGATVFPRLWYGAVAWGSVVRTQARLDMLDRVLRMSAIITLGLLRTTSTVKAIAACGWLPADLHIRYVILQFVLRQRVYGRTSLGIEDDDGGCSRTPRCSTAALARRELRALRRAHPQVVEGLERVDRACFWIRPPWEAPPQIPCDFLARDEAQDRIDSCMEAGGGVCIFTDGSVMEGGGNGAAAVFFRDDHDELPATHPSHTLLLPMGPLLASTDTEVGGIQGALRQLQSTPSPGSATLITDSQAALLALTGSHWRRCRESVWTTLALHQALWEAGMQVRFWWAPGHSGVAGNELADSAARRAAQGDSPSPLVDTWCNKRQLEREICRWYQDTARRQERTLDGTVLDSTEDVVFRSHLRWTRALPSRYAVALVAQFLTGHYPTRVYLARFRLTDSPFCDECGCPDSRAHLLLDCTRFSYLRESLTSWLREEWSGRTRQAGEACPGWEWDFLTGSSWGRLWLSRFLCETRRRHRRWDDLEATLHREQEGRAALGRAGAVDVDAEEDEDSSEDEDVEEA</sequence>
<dbReference type="Pfam" id="PF14529">
    <property type="entry name" value="Exo_endo_phos_2"/>
    <property type="match status" value="1"/>
</dbReference>
<evidence type="ECO:0000256" key="1">
    <source>
        <dbReference type="SAM" id="MobiDB-lite"/>
    </source>
</evidence>
<dbReference type="Gene3D" id="3.60.10.10">
    <property type="entry name" value="Endonuclease/exonuclease/phosphatase"/>
    <property type="match status" value="1"/>
</dbReference>
<evidence type="ECO:0000259" key="2">
    <source>
        <dbReference type="PROSITE" id="PS50879"/>
    </source>
</evidence>
<dbReference type="PANTHER" id="PTHR47510">
    <property type="entry name" value="REVERSE TRANSCRIPTASE DOMAIN-CONTAINING PROTEIN"/>
    <property type="match status" value="1"/>
</dbReference>
<dbReference type="PROSITE" id="PS50879">
    <property type="entry name" value="RNASE_H_1"/>
    <property type="match status" value="1"/>
</dbReference>
<dbReference type="OrthoDB" id="411871at2759"/>
<dbReference type="InterPro" id="IPR012337">
    <property type="entry name" value="RNaseH-like_sf"/>
</dbReference>
<gene>
    <name evidence="3" type="ORF">OSTQU699_LOCUS10137</name>
</gene>
<dbReference type="InterPro" id="IPR005135">
    <property type="entry name" value="Endo/exonuclease/phosphatase"/>
</dbReference>
<dbReference type="InterPro" id="IPR036397">
    <property type="entry name" value="RNaseH_sf"/>
</dbReference>
<dbReference type="GO" id="GO:0004523">
    <property type="term" value="F:RNA-DNA hybrid ribonuclease activity"/>
    <property type="evidence" value="ECO:0007669"/>
    <property type="project" value="InterPro"/>
</dbReference>
<feature type="compositionally biased region" description="Acidic residues" evidence="1">
    <location>
        <begin position="1787"/>
        <end position="1804"/>
    </location>
</feature>
<dbReference type="SUPFAM" id="SSF56219">
    <property type="entry name" value="DNase I-like"/>
    <property type="match status" value="1"/>
</dbReference>
<proteinExistence type="predicted"/>
<comment type="caution">
    <text evidence="3">The sequence shown here is derived from an EMBL/GenBank/DDBJ whole genome shotgun (WGS) entry which is preliminary data.</text>
</comment>
<dbReference type="GO" id="GO:0003676">
    <property type="term" value="F:nucleic acid binding"/>
    <property type="evidence" value="ECO:0007669"/>
    <property type="project" value="InterPro"/>
</dbReference>
<feature type="domain" description="RNase H type-1" evidence="2">
    <location>
        <begin position="1449"/>
        <end position="1592"/>
    </location>
</feature>
<dbReference type="CDD" id="cd09276">
    <property type="entry name" value="Rnase_HI_RT_non_LTR"/>
    <property type="match status" value="1"/>
</dbReference>
<organism evidence="3 4">
    <name type="scientific">Ostreobium quekettii</name>
    <dbReference type="NCBI Taxonomy" id="121088"/>
    <lineage>
        <taxon>Eukaryota</taxon>
        <taxon>Viridiplantae</taxon>
        <taxon>Chlorophyta</taxon>
        <taxon>core chlorophytes</taxon>
        <taxon>Ulvophyceae</taxon>
        <taxon>TCBD clade</taxon>
        <taxon>Bryopsidales</taxon>
        <taxon>Ostreobineae</taxon>
        <taxon>Ostreobiaceae</taxon>
        <taxon>Ostreobium</taxon>
    </lineage>
</organism>
<dbReference type="Pfam" id="PF00075">
    <property type="entry name" value="RNase_H"/>
    <property type="match status" value="1"/>
</dbReference>
<feature type="region of interest" description="Disordered" evidence="1">
    <location>
        <begin position="1"/>
        <end position="39"/>
    </location>
</feature>
<dbReference type="EMBL" id="CAJHUC010002954">
    <property type="protein sequence ID" value="CAD7704782.1"/>
    <property type="molecule type" value="Genomic_DNA"/>
</dbReference>
<evidence type="ECO:0000313" key="3">
    <source>
        <dbReference type="EMBL" id="CAD7704782.1"/>
    </source>
</evidence>
<dbReference type="Gene3D" id="3.30.420.10">
    <property type="entry name" value="Ribonuclease H-like superfamily/Ribonuclease H"/>
    <property type="match status" value="1"/>
</dbReference>
<feature type="region of interest" description="Disordered" evidence="1">
    <location>
        <begin position="182"/>
        <end position="276"/>
    </location>
</feature>
<feature type="region of interest" description="Disordered" evidence="1">
    <location>
        <begin position="1776"/>
        <end position="1804"/>
    </location>
</feature>
<reference evidence="3" key="1">
    <citation type="submission" date="2020-12" db="EMBL/GenBank/DDBJ databases">
        <authorList>
            <person name="Iha C."/>
        </authorList>
    </citation>
    <scope>NUCLEOTIDE SEQUENCE</scope>
</reference>
<dbReference type="Proteomes" id="UP000708148">
    <property type="component" value="Unassembled WGS sequence"/>
</dbReference>
<dbReference type="InterPro" id="IPR036691">
    <property type="entry name" value="Endo/exonu/phosph_ase_sf"/>
</dbReference>
<feature type="compositionally biased region" description="Polar residues" evidence="1">
    <location>
        <begin position="202"/>
        <end position="213"/>
    </location>
</feature>
<feature type="compositionally biased region" description="Basic and acidic residues" evidence="1">
    <location>
        <begin position="182"/>
        <end position="191"/>
    </location>
</feature>
<dbReference type="PANTHER" id="PTHR47510:SF3">
    <property type="entry name" value="ENDO_EXONUCLEASE_PHOSPHATASE DOMAIN-CONTAINING PROTEIN"/>
    <property type="match status" value="1"/>
</dbReference>
<protein>
    <recommendedName>
        <fullName evidence="2">RNase H type-1 domain-containing protein</fullName>
    </recommendedName>
</protein>